<dbReference type="SMART" id="SM01359">
    <property type="entry name" value="A2M_N_2"/>
    <property type="match status" value="1"/>
</dbReference>
<evidence type="ECO:0000313" key="4">
    <source>
        <dbReference type="Proteomes" id="UP000265715"/>
    </source>
</evidence>
<dbReference type="SMART" id="SM00287">
    <property type="entry name" value="SH3b"/>
    <property type="match status" value="1"/>
</dbReference>
<dbReference type="Gene3D" id="2.30.30.40">
    <property type="entry name" value="SH3 Domains"/>
    <property type="match status" value="1"/>
</dbReference>
<keyword evidence="4" id="KW-1185">Reference proteome</keyword>
<comment type="similarity">
    <text evidence="1">Belongs to the protease inhibitor I39 (alpha-2-macroglobulin) family. Bacterial alpha-2-macroglobulin subfamily.</text>
</comment>
<dbReference type="GO" id="GO:0004866">
    <property type="term" value="F:endopeptidase inhibitor activity"/>
    <property type="evidence" value="ECO:0007669"/>
    <property type="project" value="InterPro"/>
</dbReference>
<sequence length="1464" mass="160598">MLFSGLALADPAVTKTALNLREGPSTAYPVRRVLEPGRTVYVLQEIYQGEGKGWAKVLYGEELGYVNTEYLDENDPRGINLDEYQDALKLPGRPASFGMWLDDRAPHEEVYVRLFPLEPDYFLQDSHDKLAFTGPPARSTRPLRARPDVPDQVFLEFPPLEPGQYLLALADPAAPNAVLGAMAFQVTDLAVVFKAAPTYAQFWAVDLATGEPRPGTRLELFVEEGEEGAKTLRPLGQATADADGLARIPAPRASELRFRAEGDGSKAFSFFAQENAAGPVFRTLVLTDRPLYQPKDTVRVSGAVRQVDGPRYRPYSGEATLRLVDEGGNRVLERPLKLDGAGHFSEQIPLQLSWSGNYALEVHIPHGGELRREPLSYAGHASFTVQPYVKPAFRVELRGPKEAVAGKVPFVLEGEYYSGGRLKAQADVFAERGYWGPDWDYYTATRAKEAFDERDYTQDDPPDPNWISGGYYAYEDPQSRLAQVAVEQGRARFELPLASRDGEVTPYTVTVQAKDEFGRIVPATAEVEVHPSGLALGVGPVPDLALERPLRLKVFARRVGTAERLPNRTVRARVIRSTWEFVPRDGWRERVLQAERFSLTTDARGEASLTYTPKGPGSVRLELEAQDSQGRVARTLRFLGYLPVPGLTTPPASDRPDFDLLGEDRLYKVGETARFTLRTDLPEGSTVLLSLEGREVYRQQLLRVEGQQTAIPISITPELEPGFTLRLEAVRDGRSYRAEREVFVPVPGKRLEVKVSVPGGLRPGQRVTLNVQTTLGGQPVAAWVGVGAVHRAVYALQEDLIPDPWRFFWGKPHNAVRTAFSFLDTRPDGLGGGGGDGAGVYLRQNFRDTAFFTAVRTDAQGRASLQLELPDDLAEYRLLARAVTPDAAAGEYDGAFRVEQPVYLRLSTPAFLTRGDRTTAYATVHNLTAETQVVKLTLSAGGRGEARSVSVLPQGTLEVPWPLQAPENADRLSLEARAEGKHPDAVRLALPVRERGEELELTRLSQSATGLLTDRFTLPAEARQAELRLWVAPSPLAAALGNPNDLLGHEDPAEALLTAYWVWKGLSTLGLPTDAARQQVQSNLSALSAAQNEDGGWGWRPGARSNPFDTIRAVQALAAARLAGFDDYVIRDFGRTLEYLEAQQVMSNDLRWALYQLGVLSREELLEALSRRPLTLPQMARLAAELAPRPDAYARLAAEQKRDSAGLSIGQSMEATAYALLAALALNSPDAPAYAGWLANELQSSRYRTPRQAALAGYALAEYLEARQLTGGAGPVQITLNGHSLAQLGSLPALGAPLRFPAVALGPDNALELRAAGPVALLRRVIYQTPRFVPPPPADFTLERSYSTNEAERFGVVEVRLRLRLTLPRERLRLEDPYPAGFEPTSSLPYPSALGPGRSYYASTSLLDDRAVFLFEKLPAGEYVVGYKLRALSSGTYFAAPPRLLLVNEPGVYALGSSGQLTVR</sequence>
<feature type="domain" description="SH3b" evidence="2">
    <location>
        <begin position="9"/>
        <end position="75"/>
    </location>
</feature>
<proteinExistence type="inferred from homology"/>
<reference evidence="3 4" key="1">
    <citation type="submission" date="2018-08" db="EMBL/GenBank/DDBJ databases">
        <title>Meiothermus terrae DSM 26712 genome sequencing project.</title>
        <authorList>
            <person name="Da Costa M.S."/>
            <person name="Albuquerque L."/>
            <person name="Raposo P."/>
            <person name="Froufe H.J.C."/>
            <person name="Barroso C.S."/>
            <person name="Egas C."/>
        </authorList>
    </citation>
    <scope>NUCLEOTIDE SEQUENCE [LARGE SCALE GENOMIC DNA]</scope>
    <source>
        <strain evidence="3 4">DSM 26712</strain>
    </source>
</reference>
<protein>
    <submittedName>
        <fullName evidence="3">Putative lipoprotein YfhM</fullName>
    </submittedName>
</protein>
<dbReference type="InterPro" id="IPR041246">
    <property type="entry name" value="Bact_MG10"/>
</dbReference>
<dbReference type="SMART" id="SM01360">
    <property type="entry name" value="A2M"/>
    <property type="match status" value="1"/>
</dbReference>
<dbReference type="EMBL" id="QXDL01000059">
    <property type="protein sequence ID" value="RIH85397.1"/>
    <property type="molecule type" value="Genomic_DNA"/>
</dbReference>
<dbReference type="PROSITE" id="PS51781">
    <property type="entry name" value="SH3B"/>
    <property type="match status" value="1"/>
</dbReference>
<dbReference type="InterPro" id="IPR003646">
    <property type="entry name" value="SH3-like_bac-type"/>
</dbReference>
<dbReference type="Pfam" id="PF08239">
    <property type="entry name" value="SH3_3"/>
    <property type="match status" value="1"/>
</dbReference>
<accession>A0A399ELA5</accession>
<dbReference type="Pfam" id="PF07703">
    <property type="entry name" value="A2M_BRD"/>
    <property type="match status" value="1"/>
</dbReference>
<evidence type="ECO:0000256" key="1">
    <source>
        <dbReference type="ARBA" id="ARBA00010556"/>
    </source>
</evidence>
<dbReference type="Pfam" id="PF00207">
    <property type="entry name" value="A2M"/>
    <property type="match status" value="1"/>
</dbReference>
<dbReference type="Pfam" id="PF01835">
    <property type="entry name" value="MG2"/>
    <property type="match status" value="1"/>
</dbReference>
<evidence type="ECO:0000259" key="2">
    <source>
        <dbReference type="PROSITE" id="PS51781"/>
    </source>
</evidence>
<dbReference type="Pfam" id="PF17973">
    <property type="entry name" value="bMG10"/>
    <property type="match status" value="1"/>
</dbReference>
<dbReference type="InterPro" id="IPR008930">
    <property type="entry name" value="Terpenoid_cyclase/PrenylTrfase"/>
</dbReference>
<dbReference type="Gene3D" id="1.50.10.20">
    <property type="match status" value="1"/>
</dbReference>
<comment type="caution">
    <text evidence="3">The sequence shown here is derived from an EMBL/GenBank/DDBJ whole genome shotgun (WGS) entry which is preliminary data.</text>
</comment>
<dbReference type="InterPro" id="IPR002890">
    <property type="entry name" value="MG2"/>
</dbReference>
<keyword evidence="3" id="KW-0449">Lipoprotein</keyword>
<dbReference type="InterPro" id="IPR001599">
    <property type="entry name" value="Macroglobln_a2"/>
</dbReference>
<dbReference type="SUPFAM" id="SSF48239">
    <property type="entry name" value="Terpenoid cyclases/Protein prenyltransferases"/>
    <property type="match status" value="1"/>
</dbReference>
<dbReference type="InterPro" id="IPR051802">
    <property type="entry name" value="YfhM-like"/>
</dbReference>
<dbReference type="Proteomes" id="UP000265715">
    <property type="component" value="Unassembled WGS sequence"/>
</dbReference>
<name>A0A399ELA5_9DEIN</name>
<evidence type="ECO:0000313" key="3">
    <source>
        <dbReference type="EMBL" id="RIH85397.1"/>
    </source>
</evidence>
<organism evidence="3 4">
    <name type="scientific">Calidithermus terrae</name>
    <dbReference type="NCBI Taxonomy" id="1408545"/>
    <lineage>
        <taxon>Bacteria</taxon>
        <taxon>Thermotogati</taxon>
        <taxon>Deinococcota</taxon>
        <taxon>Deinococci</taxon>
        <taxon>Thermales</taxon>
        <taxon>Thermaceae</taxon>
        <taxon>Calidithermus</taxon>
    </lineage>
</organism>
<dbReference type="Gene3D" id="2.60.40.1930">
    <property type="match status" value="1"/>
</dbReference>
<dbReference type="PANTHER" id="PTHR40094">
    <property type="entry name" value="ALPHA-2-MACROGLOBULIN HOMOLOG"/>
    <property type="match status" value="1"/>
</dbReference>
<dbReference type="PANTHER" id="PTHR40094:SF1">
    <property type="entry name" value="UBIQUITIN DOMAIN-CONTAINING PROTEIN"/>
    <property type="match status" value="1"/>
</dbReference>
<dbReference type="InterPro" id="IPR011625">
    <property type="entry name" value="A2M_N_BRD"/>
</dbReference>
<gene>
    <name evidence="3" type="primary">yfhM</name>
    <name evidence="3" type="ORF">Mterra_01724</name>
</gene>